<organism evidence="2">
    <name type="scientific">viral metagenome</name>
    <dbReference type="NCBI Taxonomy" id="1070528"/>
    <lineage>
        <taxon>unclassified sequences</taxon>
        <taxon>metagenomes</taxon>
        <taxon>organismal metagenomes</taxon>
    </lineage>
</organism>
<proteinExistence type="predicted"/>
<dbReference type="AlphaFoldDB" id="A0A6C0K3A0"/>
<reference evidence="2" key="1">
    <citation type="journal article" date="2020" name="Nature">
        <title>Giant virus diversity and host interactions through global metagenomics.</title>
        <authorList>
            <person name="Schulz F."/>
            <person name="Roux S."/>
            <person name="Paez-Espino D."/>
            <person name="Jungbluth S."/>
            <person name="Walsh D.A."/>
            <person name="Denef V.J."/>
            <person name="McMahon K.D."/>
            <person name="Konstantinidis K.T."/>
            <person name="Eloe-Fadrosh E.A."/>
            <person name="Kyrpides N.C."/>
            <person name="Woyke T."/>
        </authorList>
    </citation>
    <scope>NUCLEOTIDE SEQUENCE</scope>
    <source>
        <strain evidence="2">GVMAG-S-1101165-84</strain>
    </source>
</reference>
<dbReference type="EMBL" id="MN740780">
    <property type="protein sequence ID" value="QHU11270.1"/>
    <property type="molecule type" value="Genomic_DNA"/>
</dbReference>
<name>A0A6C0K3A0_9ZZZZ</name>
<feature type="region of interest" description="Disordered" evidence="1">
    <location>
        <begin position="626"/>
        <end position="656"/>
    </location>
</feature>
<sequence>MPPKKKIVTADTLRTYIASNAWQNDPDELVAKIIAVKRRRKTLKRLANMATYNAAIKEAEDLIPALVNAGYSPPDTLSPSSNSSVEALQPLRTIKGKSKLIPANSNSNNNALSAAFNAIASVVPAKAPAKAVPAKAPAKAVPAKAVPVKAVPVKAPAKAVPKPISAKAAAAAAIDAAEEALEDAAERFPSPPINPASCSKLRLGFVESWVASIAAFLADEIAAVYALPESPARGTRNENVHPAFNRDFHIKMTEGDGTCLLHAFLTDASPTYRSLPTRFVQGIVGRAFRKRVYAQLQPPDKEMYVSIGDYSTARAVPSTAARTEMGEGGDPMYIVNARAYIRDTDGYLYDTPDIENLQECFGVRIIITKSDGRIGHIRLKGDVSPADLQREYDGEVAANIPADRYTQYIMIFQTPGHYEAVKRRGAEQYVFTYPEVRDVLLGAVDEGVEVDAGIKAQLHPGAVLTLVGERVGIVHADGVRQLFHPFPDAPATPVGVYIEGEAGEEFVSLPEVLMADGEPFNSIPYVLGLFQPHVTVTVTGGRKMKVHPRGVQRAANPNTGESEPIGVWLVEGKGAPTLYGLQMIERIGSHGREGGEPFTRGRFRAGANPAAAAAPVAAAAAAAAAVAPAPASTKRRLIRRPTTTTTTGGRTRKQKK</sequence>
<evidence type="ECO:0000313" key="2">
    <source>
        <dbReference type="EMBL" id="QHU11270.1"/>
    </source>
</evidence>
<feature type="compositionally biased region" description="Low complexity" evidence="1">
    <location>
        <begin position="640"/>
        <end position="649"/>
    </location>
</feature>
<evidence type="ECO:0000256" key="1">
    <source>
        <dbReference type="SAM" id="MobiDB-lite"/>
    </source>
</evidence>
<protein>
    <submittedName>
        <fullName evidence="2">Uncharacterized protein</fullName>
    </submittedName>
</protein>
<accession>A0A6C0K3A0</accession>